<feature type="compositionally biased region" description="Basic residues" evidence="6">
    <location>
        <begin position="64"/>
        <end position="77"/>
    </location>
</feature>
<keyword evidence="5" id="KW-0472">Membrane</keyword>
<feature type="compositionally biased region" description="Pro residues" evidence="6">
    <location>
        <begin position="135"/>
        <end position="150"/>
    </location>
</feature>
<evidence type="ECO:0000256" key="3">
    <source>
        <dbReference type="ARBA" id="ARBA00022688"/>
    </source>
</evidence>
<comment type="function">
    <text evidence="5">O-methyltransferase required for two non-consecutive steps during ubiquinone biosynthesis. Catalyzes the 2 O-methylation of 3,4-dihydroxy-5-(all-trans-polyprenyl)benzoic acid into 4-hydroxy-3-methoxy-5-(all-trans-polyprenyl)benzoic acid. Also catalyzes the last step of ubiquinone biosynthesis by mediating methylation of 3-demethylubiquinone into ubiquinone. Also able to mediate the methylation of 3-demethylubiquinol into ubiquinol.</text>
</comment>
<dbReference type="CDD" id="cd02440">
    <property type="entry name" value="AdoMet_MTases"/>
    <property type="match status" value="1"/>
</dbReference>
<comment type="cofactor">
    <cofactor evidence="5">
        <name>Mg(2+)</name>
        <dbReference type="ChEBI" id="CHEBI:18420"/>
    </cofactor>
</comment>
<feature type="binding site" evidence="5">
    <location>
        <position position="246"/>
    </location>
    <ligand>
        <name>S-adenosyl-L-methionine</name>
        <dbReference type="ChEBI" id="CHEBI:59789"/>
    </ligand>
</feature>
<feature type="region of interest" description="Disordered" evidence="6">
    <location>
        <begin position="129"/>
        <end position="161"/>
    </location>
</feature>
<organism evidence="7">
    <name type="scientific">Oryza sativa subsp. japonica</name>
    <name type="common">Rice</name>
    <dbReference type="NCBI Taxonomy" id="39947"/>
    <lineage>
        <taxon>Eukaryota</taxon>
        <taxon>Viridiplantae</taxon>
        <taxon>Streptophyta</taxon>
        <taxon>Embryophyta</taxon>
        <taxon>Tracheophyta</taxon>
        <taxon>Spermatophyta</taxon>
        <taxon>Magnoliopsida</taxon>
        <taxon>Liliopsida</taxon>
        <taxon>Poales</taxon>
        <taxon>Poaceae</taxon>
        <taxon>BOP clade</taxon>
        <taxon>Oryzoideae</taxon>
        <taxon>Oryzeae</taxon>
        <taxon>Oryzinae</taxon>
        <taxon>Oryza</taxon>
        <taxon>Oryza sativa</taxon>
    </lineage>
</organism>
<feature type="binding site" evidence="5">
    <location>
        <position position="296"/>
    </location>
    <ligand>
        <name>Mg(2+)</name>
        <dbReference type="ChEBI" id="CHEBI:18420"/>
    </ligand>
</feature>
<dbReference type="EC" id="2.1.1.64" evidence="5"/>
<reference evidence="7" key="2">
    <citation type="submission" date="2008-12" db="EMBL/GenBank/DDBJ databases">
        <title>Improved gene annotation of the rice (Oryza sativa) genomes.</title>
        <authorList>
            <person name="Wang J."/>
            <person name="Li R."/>
            <person name="Fan W."/>
            <person name="Huang Q."/>
            <person name="Zhang J."/>
            <person name="Zhou Y."/>
            <person name="Hu Y."/>
            <person name="Zi S."/>
            <person name="Li J."/>
            <person name="Ni P."/>
            <person name="Zheng H."/>
            <person name="Zhang Y."/>
            <person name="Zhao M."/>
            <person name="Hao Q."/>
            <person name="McDermott J."/>
            <person name="Samudrala R."/>
            <person name="Kristiansen K."/>
            <person name="Wong G.K.-S."/>
        </authorList>
    </citation>
    <scope>NUCLEOTIDE SEQUENCE</scope>
</reference>
<comment type="similarity">
    <text evidence="5">Belongs to the class I-like SAM-binding methyltransferase superfamily. UbiG/COQ3 family.</text>
</comment>
<comment type="subunit">
    <text evidence="5">Component of a multi-subunit COQ enzyme complex.</text>
</comment>
<protein>
    <recommendedName>
        <fullName evidence="5">Ubiquinone biosynthesis O-methyltransferase, mitochondrial</fullName>
    </recommendedName>
    <alternativeName>
        <fullName evidence="5">3-demethylubiquinol 3-O-methyltransferase</fullName>
        <ecNumber evidence="5">2.1.1.64</ecNumber>
    </alternativeName>
    <alternativeName>
        <fullName evidence="5">3-demethylubiquinone 3-O-methyltransferase</fullName>
        <ecNumber evidence="5">2.1.1.-</ecNumber>
    </alternativeName>
    <alternativeName>
        <fullName evidence="5">Polyprenyldihydroxybenzoate methyltransferase</fullName>
        <ecNumber evidence="5">2.1.1.114</ecNumber>
    </alternativeName>
</protein>
<dbReference type="GO" id="GO:0061542">
    <property type="term" value="F:3-demethylubiquinol 3-O-methyltransferase activity"/>
    <property type="evidence" value="ECO:0007669"/>
    <property type="project" value="UniProtKB-UniRule"/>
</dbReference>
<feature type="region of interest" description="Disordered" evidence="6">
    <location>
        <begin position="55"/>
        <end position="92"/>
    </location>
</feature>
<dbReference type="Proteomes" id="UP000007752">
    <property type="component" value="Chromosome 6"/>
</dbReference>
<accession>B9FRI9</accession>
<comment type="catalytic activity">
    <reaction evidence="5">
        <text>a 3-demethylubiquinone + S-adenosyl-L-methionine = a ubiquinone + S-adenosyl-L-homocysteine</text>
        <dbReference type="Rhea" id="RHEA:81215"/>
        <dbReference type="Rhea" id="RHEA-COMP:9565"/>
        <dbReference type="Rhea" id="RHEA-COMP:19654"/>
        <dbReference type="ChEBI" id="CHEBI:16389"/>
        <dbReference type="ChEBI" id="CHEBI:57856"/>
        <dbReference type="ChEBI" id="CHEBI:59789"/>
        <dbReference type="ChEBI" id="CHEBI:231825"/>
    </reaction>
</comment>
<dbReference type="EC" id="2.1.1.-" evidence="5"/>
<comment type="catalytic activity">
    <reaction evidence="5">
        <text>a 3-demethylubiquinol + S-adenosyl-L-methionine = a ubiquinol + S-adenosyl-L-homocysteine + H(+)</text>
        <dbReference type="Rhea" id="RHEA:44380"/>
        <dbReference type="Rhea" id="RHEA-COMP:9566"/>
        <dbReference type="Rhea" id="RHEA-COMP:10914"/>
        <dbReference type="ChEBI" id="CHEBI:15378"/>
        <dbReference type="ChEBI" id="CHEBI:17976"/>
        <dbReference type="ChEBI" id="CHEBI:57856"/>
        <dbReference type="ChEBI" id="CHEBI:59789"/>
        <dbReference type="ChEBI" id="CHEBI:84422"/>
        <dbReference type="EC" id="2.1.1.64"/>
    </reaction>
</comment>
<reference evidence="7" key="1">
    <citation type="journal article" date="2005" name="PLoS Biol.">
        <title>The genomes of Oryza sativa: a history of duplications.</title>
        <authorList>
            <person name="Yu J."/>
            <person name="Wang J."/>
            <person name="Lin W."/>
            <person name="Li S."/>
            <person name="Li H."/>
            <person name="Zhou J."/>
            <person name="Ni P."/>
            <person name="Dong W."/>
            <person name="Hu S."/>
            <person name="Zeng C."/>
            <person name="Zhang J."/>
            <person name="Zhang Y."/>
            <person name="Li R."/>
            <person name="Xu Z."/>
            <person name="Li S."/>
            <person name="Li X."/>
            <person name="Zheng H."/>
            <person name="Cong L."/>
            <person name="Lin L."/>
            <person name="Yin J."/>
            <person name="Geng J."/>
            <person name="Li G."/>
            <person name="Shi J."/>
            <person name="Liu J."/>
            <person name="Lv H."/>
            <person name="Li J."/>
            <person name="Wang J."/>
            <person name="Deng Y."/>
            <person name="Ran L."/>
            <person name="Shi X."/>
            <person name="Wang X."/>
            <person name="Wu Q."/>
            <person name="Li C."/>
            <person name="Ren X."/>
            <person name="Wang J."/>
            <person name="Wang X."/>
            <person name="Li D."/>
            <person name="Liu D."/>
            <person name="Zhang X."/>
            <person name="Ji Z."/>
            <person name="Zhao W."/>
            <person name="Sun Y."/>
            <person name="Zhang Z."/>
            <person name="Bao J."/>
            <person name="Han Y."/>
            <person name="Dong L."/>
            <person name="Ji J."/>
            <person name="Chen P."/>
            <person name="Wu S."/>
            <person name="Liu J."/>
            <person name="Xiao Y."/>
            <person name="Bu D."/>
            <person name="Tan J."/>
            <person name="Yang L."/>
            <person name="Ye C."/>
            <person name="Zhang J."/>
            <person name="Xu J."/>
            <person name="Zhou Y."/>
            <person name="Yu Y."/>
            <person name="Zhang B."/>
            <person name="Zhuang S."/>
            <person name="Wei H."/>
            <person name="Liu B."/>
            <person name="Lei M."/>
            <person name="Yu H."/>
            <person name="Li Y."/>
            <person name="Xu H."/>
            <person name="Wei S."/>
            <person name="He X."/>
            <person name="Fang L."/>
            <person name="Zhang Z."/>
            <person name="Zhang Y."/>
            <person name="Huang X."/>
            <person name="Su Z."/>
            <person name="Tong W."/>
            <person name="Li J."/>
            <person name="Tong Z."/>
            <person name="Li S."/>
            <person name="Ye J."/>
            <person name="Wang L."/>
            <person name="Fang L."/>
            <person name="Lei T."/>
            <person name="Chen C."/>
            <person name="Chen H."/>
            <person name="Xu Z."/>
            <person name="Li H."/>
            <person name="Huang H."/>
            <person name="Zhang F."/>
            <person name="Xu H."/>
            <person name="Li N."/>
            <person name="Zhao C."/>
            <person name="Li S."/>
            <person name="Dong L."/>
            <person name="Huang Y."/>
            <person name="Li L."/>
            <person name="Xi Y."/>
            <person name="Qi Q."/>
            <person name="Li W."/>
            <person name="Zhang B."/>
            <person name="Hu W."/>
            <person name="Zhang Y."/>
            <person name="Tian X."/>
            <person name="Jiao Y."/>
            <person name="Liang X."/>
            <person name="Jin J."/>
            <person name="Gao L."/>
            <person name="Zheng W."/>
            <person name="Hao B."/>
            <person name="Liu S."/>
            <person name="Wang W."/>
            <person name="Yuan L."/>
            <person name="Cao M."/>
            <person name="McDermott J."/>
            <person name="Samudrala R."/>
            <person name="Wang J."/>
            <person name="Wong G.K."/>
            <person name="Yang H."/>
        </authorList>
    </citation>
    <scope>NUCLEOTIDE SEQUENCE [LARGE SCALE GENOMIC DNA]</scope>
</reference>
<dbReference type="PANTHER" id="PTHR43464">
    <property type="entry name" value="METHYLTRANSFERASE"/>
    <property type="match status" value="1"/>
</dbReference>
<evidence type="ECO:0000313" key="7">
    <source>
        <dbReference type="EMBL" id="EEE65100.1"/>
    </source>
</evidence>
<dbReference type="GO" id="GO:0046872">
    <property type="term" value="F:metal ion binding"/>
    <property type="evidence" value="ECO:0007669"/>
    <property type="project" value="UniProtKB-KW"/>
</dbReference>
<feature type="binding site" evidence="5">
    <location>
        <position position="194"/>
    </location>
    <ligand>
        <name>S-adenosyl-L-methionine</name>
        <dbReference type="ChEBI" id="CHEBI:59789"/>
    </ligand>
</feature>
<keyword evidence="3 5" id="KW-0831">Ubiquinone biosynthesis</keyword>
<dbReference type="SUPFAM" id="SSF53335">
    <property type="entry name" value="S-adenosyl-L-methionine-dependent methyltransferases"/>
    <property type="match status" value="1"/>
</dbReference>
<dbReference type="EC" id="2.1.1.114" evidence="5"/>
<evidence type="ECO:0000256" key="5">
    <source>
        <dbReference type="HAMAP-Rule" id="MF_03190"/>
    </source>
</evidence>
<comment type="catalytic activity">
    <reaction evidence="5">
        <text>a 3,4-dihydroxy-5-(all-trans-polyprenyl)benzoate + S-adenosyl-L-methionine = a 4-hydroxy-3-methoxy-5-(all-trans-polyprenyl)benzoate + S-adenosyl-L-homocysteine + H(+)</text>
        <dbReference type="Rhea" id="RHEA:44452"/>
        <dbReference type="Rhea" id="RHEA-COMP:10930"/>
        <dbReference type="Rhea" id="RHEA-COMP:10931"/>
        <dbReference type="ChEBI" id="CHEBI:15378"/>
        <dbReference type="ChEBI" id="CHEBI:57856"/>
        <dbReference type="ChEBI" id="CHEBI:59789"/>
        <dbReference type="ChEBI" id="CHEBI:64694"/>
        <dbReference type="ChEBI" id="CHEBI:84443"/>
        <dbReference type="EC" id="2.1.1.114"/>
    </reaction>
</comment>
<evidence type="ECO:0000256" key="4">
    <source>
        <dbReference type="ARBA" id="ARBA00022691"/>
    </source>
</evidence>
<dbReference type="GO" id="GO:0120537">
    <property type="term" value="F:3-demethylubiquinone 3-O-methyltransferase activity"/>
    <property type="evidence" value="ECO:0007669"/>
    <property type="project" value="RHEA"/>
</dbReference>
<keyword evidence="1 5" id="KW-0489">Methyltransferase</keyword>
<evidence type="ECO:0000256" key="1">
    <source>
        <dbReference type="ARBA" id="ARBA00022603"/>
    </source>
</evidence>
<gene>
    <name evidence="5" type="primary">COQ3</name>
    <name evidence="7" type="ORF">OsJ_20155</name>
</gene>
<feature type="binding site" evidence="5">
    <location>
        <position position="291"/>
    </location>
    <ligand>
        <name>S-adenosyl-L-methionine</name>
        <dbReference type="ChEBI" id="CHEBI:59789"/>
    </ligand>
</feature>
<dbReference type="PANTHER" id="PTHR43464:SF19">
    <property type="entry name" value="UBIQUINONE BIOSYNTHESIS O-METHYLTRANSFERASE, MITOCHONDRIAL"/>
    <property type="match status" value="1"/>
</dbReference>
<name>B9FRI9_ORYSJ</name>
<keyword evidence="2 5" id="KW-0808">Transferase</keyword>
<dbReference type="Gene3D" id="3.40.50.150">
    <property type="entry name" value="Vaccinia Virus protein VP39"/>
    <property type="match status" value="1"/>
</dbReference>
<dbReference type="AlphaFoldDB" id="B9FRI9"/>
<dbReference type="InterPro" id="IPR029063">
    <property type="entry name" value="SAM-dependent_MTases_sf"/>
</dbReference>
<dbReference type="Pfam" id="PF13489">
    <property type="entry name" value="Methyltransf_23"/>
    <property type="match status" value="1"/>
</dbReference>
<comment type="subcellular location">
    <subcellularLocation>
        <location evidence="5">Mitochondrion inner membrane</location>
        <topology evidence="5">Peripheral membrane protein</topology>
        <orientation evidence="5">Matrix side</orientation>
    </subcellularLocation>
</comment>
<keyword evidence="4 5" id="KW-0949">S-adenosyl-L-methionine</keyword>
<dbReference type="EMBL" id="CM000143">
    <property type="protein sequence ID" value="EEE65100.1"/>
    <property type="molecule type" value="Genomic_DNA"/>
</dbReference>
<dbReference type="GO" id="GO:0031314">
    <property type="term" value="C:extrinsic component of mitochondrial inner membrane"/>
    <property type="evidence" value="ECO:0007669"/>
    <property type="project" value="UniProtKB-UniRule"/>
</dbReference>
<evidence type="ECO:0000256" key="2">
    <source>
        <dbReference type="ARBA" id="ARBA00022679"/>
    </source>
</evidence>
<feature type="binding site" evidence="5">
    <location>
        <position position="292"/>
    </location>
    <ligand>
        <name>Mg(2+)</name>
        <dbReference type="ChEBI" id="CHEBI:18420"/>
    </ligand>
</feature>
<evidence type="ECO:0000256" key="6">
    <source>
        <dbReference type="SAM" id="MobiDB-lite"/>
    </source>
</evidence>
<comment type="pathway">
    <text evidence="5">Cofactor biosynthesis; ubiquinone biosynthesis.</text>
</comment>
<dbReference type="GO" id="GO:0010420">
    <property type="term" value="F:polyprenyldihydroxybenzoate methyltransferase activity"/>
    <property type="evidence" value="ECO:0007669"/>
    <property type="project" value="UniProtKB-UniRule"/>
</dbReference>
<dbReference type="InterPro" id="IPR010233">
    <property type="entry name" value="UbiG_MeTrfase"/>
</dbReference>
<keyword evidence="5" id="KW-0460">Magnesium</keyword>
<keyword evidence="5" id="KW-0496">Mitochondrion</keyword>
<keyword evidence="5" id="KW-0999">Mitochondrion inner membrane</keyword>
<dbReference type="GO" id="GO:0032259">
    <property type="term" value="P:methylation"/>
    <property type="evidence" value="ECO:0007669"/>
    <property type="project" value="UniProtKB-KW"/>
</dbReference>
<dbReference type="HAMAP" id="MF_00472">
    <property type="entry name" value="UbiG"/>
    <property type="match status" value="1"/>
</dbReference>
<dbReference type="UniPathway" id="UPA00232"/>
<feature type="binding site" evidence="5">
    <location>
        <position position="225"/>
    </location>
    <ligand>
        <name>S-adenosyl-L-methionine</name>
        <dbReference type="ChEBI" id="CHEBI:59789"/>
    </ligand>
</feature>
<keyword evidence="5" id="KW-0479">Metal-binding</keyword>
<sequence>MVLLLHHHHSPVLFCTTKDKIRAVHPGIRRFRYSQRVDPFGHLRLPLCRSITAASATPNSAAARSRRRLRSRRRRRLLPGQTDGSAASRHPLRRAILTSSAHGRAGAQLTEPGLSPRHALLPQWRLCSSAASTNSPPPPPPPPSSPPQGTPRPAGGSTVSSLNPAEVAKFAAIAETWWDSEGPFKPLHLMNPTRLSFIRSTLCRHFRRDPNSSKPLEGLKVIDVGCGGGILSEPLARMGATVTGIDAVDKNIKIARVHAASDPSTASIEYFCTTAEDLVKENKQFDAVISLEVIEHVANPSGFCESLSALTVPNGATVISTINRSMRAYATAIVAAEYILNWLPKGTHQWSKLVTPEELVLILERASISVQEMAGFVYNPLRGEWSLSDDLTVNYIAYGMKKVETPSESN</sequence>
<dbReference type="NCBIfam" id="TIGR01983">
    <property type="entry name" value="UbiG"/>
    <property type="match status" value="1"/>
</dbReference>
<proteinExistence type="inferred from homology"/>
<feature type="binding site" evidence="5">
    <location>
        <position position="295"/>
    </location>
    <ligand>
        <name>Mg(2+)</name>
        <dbReference type="ChEBI" id="CHEBI:18420"/>
    </ligand>
</feature>